<dbReference type="PANTHER" id="PTHR33240:SF17">
    <property type="entry name" value="EUKARYOTIC PEPTIDE CHAIN RELEASE FACTOR GTP-BINDING SUBUNIT-LIKE"/>
    <property type="match status" value="1"/>
</dbReference>
<dbReference type="Proteomes" id="UP000030645">
    <property type="component" value="Unassembled WGS sequence"/>
</dbReference>
<evidence type="ECO:0000313" key="1">
    <source>
        <dbReference type="EMBL" id="EXB66607.1"/>
    </source>
</evidence>
<organism evidence="1 2">
    <name type="scientific">Morus notabilis</name>
    <dbReference type="NCBI Taxonomy" id="981085"/>
    <lineage>
        <taxon>Eukaryota</taxon>
        <taxon>Viridiplantae</taxon>
        <taxon>Streptophyta</taxon>
        <taxon>Embryophyta</taxon>
        <taxon>Tracheophyta</taxon>
        <taxon>Spermatophyta</taxon>
        <taxon>Magnoliopsida</taxon>
        <taxon>eudicotyledons</taxon>
        <taxon>Gunneridae</taxon>
        <taxon>Pentapetalae</taxon>
        <taxon>rosids</taxon>
        <taxon>fabids</taxon>
        <taxon>Rosales</taxon>
        <taxon>Moraceae</taxon>
        <taxon>Moreae</taxon>
        <taxon>Morus</taxon>
    </lineage>
</organism>
<dbReference type="KEGG" id="mnt:21407623"/>
<proteinExistence type="predicted"/>
<dbReference type="OrthoDB" id="1742547at2759"/>
<keyword evidence="2" id="KW-1185">Reference proteome</keyword>
<gene>
    <name evidence="1" type="ORF">L484_024903</name>
</gene>
<protein>
    <submittedName>
        <fullName evidence="1">Uncharacterized protein</fullName>
    </submittedName>
</protein>
<evidence type="ECO:0000313" key="2">
    <source>
        <dbReference type="Proteomes" id="UP000030645"/>
    </source>
</evidence>
<dbReference type="eggNOG" id="KOG0017">
    <property type="taxonomic scope" value="Eukaryota"/>
</dbReference>
<sequence length="77" mass="8521">MANFVVIKGGSQYNAVIGRPTLQALRAITSVYHQKVKFPTPNGVGKMKSNQYEARVTYSDALHGYGQPGRQEARMVH</sequence>
<name>W9R3G6_9ROSA</name>
<accession>W9R3G6</accession>
<reference evidence="2" key="1">
    <citation type="submission" date="2013-01" db="EMBL/GenBank/DDBJ databases">
        <title>Draft Genome Sequence of a Mulberry Tree, Morus notabilis C.K. Schneid.</title>
        <authorList>
            <person name="He N."/>
            <person name="Zhao S."/>
        </authorList>
    </citation>
    <scope>NUCLEOTIDE SEQUENCE</scope>
</reference>
<dbReference type="EMBL" id="KE344550">
    <property type="protein sequence ID" value="EXB66607.1"/>
    <property type="molecule type" value="Genomic_DNA"/>
</dbReference>
<dbReference type="AlphaFoldDB" id="W9R3G6"/>
<dbReference type="PANTHER" id="PTHR33240">
    <property type="entry name" value="OS08G0508500 PROTEIN"/>
    <property type="match status" value="1"/>
</dbReference>